<dbReference type="Pfam" id="PF22784">
    <property type="entry name" value="PTP-SAK"/>
    <property type="match status" value="1"/>
</dbReference>
<reference evidence="5 6" key="1">
    <citation type="submission" date="2018-01" db="EMBL/GenBank/DDBJ databases">
        <title>Harnessing the power of phylogenomics to disentangle the directionality and signatures of interkingdom host jumping in the parasitic fungal genus Tolypocladium.</title>
        <authorList>
            <person name="Quandt C.A."/>
            <person name="Patterson W."/>
            <person name="Spatafora J.W."/>
        </authorList>
    </citation>
    <scope>NUCLEOTIDE SEQUENCE [LARGE SCALE GENOMIC DNA]</scope>
    <source>
        <strain evidence="5 6">NRBC 100945</strain>
    </source>
</reference>
<feature type="signal peptide" evidence="3">
    <location>
        <begin position="1"/>
        <end position="18"/>
    </location>
</feature>
<dbReference type="InterPro" id="IPR057023">
    <property type="entry name" value="PTP-SAK"/>
</dbReference>
<feature type="chain" id="PRO_5015442392" evidence="3">
    <location>
        <begin position="19"/>
        <end position="429"/>
    </location>
</feature>
<dbReference type="GO" id="GO:0016791">
    <property type="term" value="F:phosphatase activity"/>
    <property type="evidence" value="ECO:0007669"/>
    <property type="project" value="UniProtKB-ARBA"/>
</dbReference>
<sequence length="429" mass="45773">MFLKTFTAVLAAAAAVQAIPAVGKADKEDLAHRSVCLPVKLAQRGNEVGLRRFEWVTNHFQHGNMVARSSAPHYVAHDSDHMVTPETIKFLNNEGITHVISLNHEAHAHHIKTALANGGIAYTPLPVPDFGPPTLQDFKKGWEAFVKHRSGTLVWCGYGHGRTGTMISALQTYAEKEKLSPQALTREDYDNNHVEREAQKQVLEELQRSLNKRPAPAVDAEAGPSTKKPKVAASGAFRSWETLKTLLEIEGQLPEDLISHEGTRDAVGELLAEYNPSPPPLAVAADEMSLTFAADETALWTWVRGYIAASPAAEDSAELLSPEVVGQWLDEFLVEYPPLEAGPSGASAIGDADIVAFLDGLPAVTEGDLLALNLQYAEEAVAVGDADVAALVDSLPVEGGALEGGVAIEAAGGASILEGLIEVALEITV</sequence>
<dbReference type="InterPro" id="IPR029021">
    <property type="entry name" value="Prot-tyrosine_phosphatase-like"/>
</dbReference>
<comment type="caution">
    <text evidence="5">The sequence shown here is derived from an EMBL/GenBank/DDBJ whole genome shotgun (WGS) entry which is preliminary data.</text>
</comment>
<keyword evidence="3" id="KW-0732">Signal</keyword>
<evidence type="ECO:0000256" key="1">
    <source>
        <dbReference type="ARBA" id="ARBA00022801"/>
    </source>
</evidence>
<evidence type="ECO:0000256" key="2">
    <source>
        <dbReference type="SAM" id="MobiDB-lite"/>
    </source>
</evidence>
<evidence type="ECO:0000313" key="5">
    <source>
        <dbReference type="EMBL" id="POR33691.1"/>
    </source>
</evidence>
<dbReference type="SUPFAM" id="SSF52799">
    <property type="entry name" value="(Phosphotyrosine protein) phosphatases II"/>
    <property type="match status" value="1"/>
</dbReference>
<dbReference type="Proteomes" id="UP000237481">
    <property type="component" value="Unassembled WGS sequence"/>
</dbReference>
<feature type="domain" description="Swiss Army Knife protein DSP-PTPase phosphatase" evidence="4">
    <location>
        <begin position="83"/>
        <end position="173"/>
    </location>
</feature>
<dbReference type="AlphaFoldDB" id="A0A2S4KU30"/>
<dbReference type="Gene3D" id="3.90.190.10">
    <property type="entry name" value="Protein tyrosine phosphatase superfamily"/>
    <property type="match status" value="1"/>
</dbReference>
<accession>A0A2S4KU30</accession>
<feature type="region of interest" description="Disordered" evidence="2">
    <location>
        <begin position="209"/>
        <end position="231"/>
    </location>
</feature>
<gene>
    <name evidence="5" type="ORF">TPAR_06085</name>
</gene>
<protein>
    <submittedName>
        <fullName evidence="5">Protein-tyrosine phosphatase</fullName>
    </submittedName>
</protein>
<keyword evidence="1" id="KW-0378">Hydrolase</keyword>
<organism evidence="5 6">
    <name type="scientific">Tolypocladium paradoxum</name>
    <dbReference type="NCBI Taxonomy" id="94208"/>
    <lineage>
        <taxon>Eukaryota</taxon>
        <taxon>Fungi</taxon>
        <taxon>Dikarya</taxon>
        <taxon>Ascomycota</taxon>
        <taxon>Pezizomycotina</taxon>
        <taxon>Sordariomycetes</taxon>
        <taxon>Hypocreomycetidae</taxon>
        <taxon>Hypocreales</taxon>
        <taxon>Ophiocordycipitaceae</taxon>
        <taxon>Tolypocladium</taxon>
    </lineage>
</organism>
<evidence type="ECO:0000259" key="4">
    <source>
        <dbReference type="Pfam" id="PF22784"/>
    </source>
</evidence>
<dbReference type="OrthoDB" id="432447at2759"/>
<proteinExistence type="predicted"/>
<dbReference type="STRING" id="94208.A0A2S4KU30"/>
<evidence type="ECO:0000256" key="3">
    <source>
        <dbReference type="SAM" id="SignalP"/>
    </source>
</evidence>
<dbReference type="EMBL" id="PKSG01000658">
    <property type="protein sequence ID" value="POR33691.1"/>
    <property type="molecule type" value="Genomic_DNA"/>
</dbReference>
<keyword evidence="6" id="KW-1185">Reference proteome</keyword>
<evidence type="ECO:0000313" key="6">
    <source>
        <dbReference type="Proteomes" id="UP000237481"/>
    </source>
</evidence>
<name>A0A2S4KU30_9HYPO</name>